<reference evidence="4" key="1">
    <citation type="submission" date="2017-02" db="UniProtKB">
        <authorList>
            <consortium name="WormBaseParasite"/>
        </authorList>
    </citation>
    <scope>IDENTIFICATION</scope>
</reference>
<dbReference type="OrthoDB" id="10585280at2759"/>
<dbReference type="WBParaSite" id="ASIM_0002000901-mRNA-1">
    <property type="protein sequence ID" value="ASIM_0002000901-mRNA-1"/>
    <property type="gene ID" value="ASIM_0002000901"/>
</dbReference>
<keyword evidence="3" id="KW-1185">Reference proteome</keyword>
<feature type="domain" description="PDZ" evidence="1">
    <location>
        <begin position="14"/>
        <end position="66"/>
    </location>
</feature>
<dbReference type="AlphaFoldDB" id="A0A0M3KG96"/>
<dbReference type="InterPro" id="IPR001478">
    <property type="entry name" value="PDZ"/>
</dbReference>
<gene>
    <name evidence="2" type="ORF">ASIM_LOCUS19393</name>
</gene>
<reference evidence="2 3" key="2">
    <citation type="submission" date="2018-11" db="EMBL/GenBank/DDBJ databases">
        <authorList>
            <consortium name="Pathogen Informatics"/>
        </authorList>
    </citation>
    <scope>NUCLEOTIDE SEQUENCE [LARGE SCALE GENOMIC DNA]</scope>
</reference>
<evidence type="ECO:0000313" key="4">
    <source>
        <dbReference type="WBParaSite" id="ASIM_0002000901-mRNA-1"/>
    </source>
</evidence>
<name>A0A0M3KG96_ANISI</name>
<sequence>MSELCSNLKRHLYLLIEVERNGAASGSSLAAGVRILEVNDESLLGCSQDEAARVLRRSGENVRLLVCDAFTTCTPTTPSNVSLFLKRSSF</sequence>
<organism evidence="4">
    <name type="scientific">Anisakis simplex</name>
    <name type="common">Herring worm</name>
    <dbReference type="NCBI Taxonomy" id="6269"/>
    <lineage>
        <taxon>Eukaryota</taxon>
        <taxon>Metazoa</taxon>
        <taxon>Ecdysozoa</taxon>
        <taxon>Nematoda</taxon>
        <taxon>Chromadorea</taxon>
        <taxon>Rhabditida</taxon>
        <taxon>Spirurina</taxon>
        <taxon>Ascaridomorpha</taxon>
        <taxon>Ascaridoidea</taxon>
        <taxon>Anisakidae</taxon>
        <taxon>Anisakis</taxon>
        <taxon>Anisakis simplex complex</taxon>
    </lineage>
</organism>
<protein>
    <submittedName>
        <fullName evidence="4">PDZ domain-containing protein</fullName>
    </submittedName>
</protein>
<accession>A0A0M3KG96</accession>
<dbReference type="Pfam" id="PF00595">
    <property type="entry name" value="PDZ"/>
    <property type="match status" value="1"/>
</dbReference>
<dbReference type="Proteomes" id="UP000267096">
    <property type="component" value="Unassembled WGS sequence"/>
</dbReference>
<evidence type="ECO:0000259" key="1">
    <source>
        <dbReference type="PROSITE" id="PS50106"/>
    </source>
</evidence>
<dbReference type="Gene3D" id="2.30.42.10">
    <property type="match status" value="1"/>
</dbReference>
<dbReference type="EMBL" id="UYRR01037164">
    <property type="protein sequence ID" value="VDK69303.1"/>
    <property type="molecule type" value="Genomic_DNA"/>
</dbReference>
<evidence type="ECO:0000313" key="3">
    <source>
        <dbReference type="Proteomes" id="UP000267096"/>
    </source>
</evidence>
<evidence type="ECO:0000313" key="2">
    <source>
        <dbReference type="EMBL" id="VDK69303.1"/>
    </source>
</evidence>
<dbReference type="InterPro" id="IPR036034">
    <property type="entry name" value="PDZ_sf"/>
</dbReference>
<dbReference type="SUPFAM" id="SSF50156">
    <property type="entry name" value="PDZ domain-like"/>
    <property type="match status" value="1"/>
</dbReference>
<dbReference type="PROSITE" id="PS50106">
    <property type="entry name" value="PDZ"/>
    <property type="match status" value="1"/>
</dbReference>
<proteinExistence type="predicted"/>